<organism evidence="6 7">
    <name type="scientific">Pontibacter chinhatensis</name>
    <dbReference type="NCBI Taxonomy" id="1436961"/>
    <lineage>
        <taxon>Bacteria</taxon>
        <taxon>Pseudomonadati</taxon>
        <taxon>Bacteroidota</taxon>
        <taxon>Cytophagia</taxon>
        <taxon>Cytophagales</taxon>
        <taxon>Hymenobacteraceae</taxon>
        <taxon>Pontibacter</taxon>
    </lineage>
</organism>
<dbReference type="InterPro" id="IPR034032">
    <property type="entry name" value="Zn_MMP-like_bac"/>
</dbReference>
<keyword evidence="7" id="KW-1185">Reference proteome</keyword>
<evidence type="ECO:0000256" key="1">
    <source>
        <dbReference type="SAM" id="MobiDB-lite"/>
    </source>
</evidence>
<dbReference type="InterPro" id="IPR033413">
    <property type="entry name" value="DUF5117"/>
</dbReference>
<evidence type="ECO:0008006" key="8">
    <source>
        <dbReference type="Google" id="ProtNLM"/>
    </source>
</evidence>
<dbReference type="OrthoDB" id="9776599at2"/>
<dbReference type="InterPro" id="IPR033428">
    <property type="entry name" value="DUF5118"/>
</dbReference>
<feature type="region of interest" description="Disordered" evidence="1">
    <location>
        <begin position="795"/>
        <end position="815"/>
    </location>
</feature>
<dbReference type="SUPFAM" id="SSF55486">
    <property type="entry name" value="Metalloproteases ('zincins'), catalytic domain"/>
    <property type="match status" value="1"/>
</dbReference>
<feature type="chain" id="PRO_5011606616" description="Peptidase" evidence="2">
    <location>
        <begin position="26"/>
        <end position="815"/>
    </location>
</feature>
<evidence type="ECO:0000259" key="4">
    <source>
        <dbReference type="Pfam" id="PF17148"/>
    </source>
</evidence>
<protein>
    <recommendedName>
        <fullName evidence="8">Peptidase</fullName>
    </recommendedName>
</protein>
<feature type="domain" description="DUF5118" evidence="5">
    <location>
        <begin position="32"/>
        <end position="75"/>
    </location>
</feature>
<feature type="domain" description="DUF5117" evidence="4">
    <location>
        <begin position="87"/>
        <end position="280"/>
    </location>
</feature>
<evidence type="ECO:0000256" key="2">
    <source>
        <dbReference type="SAM" id="SignalP"/>
    </source>
</evidence>
<dbReference type="CDD" id="cd04276">
    <property type="entry name" value="ZnMc_MMP_like_2"/>
    <property type="match status" value="1"/>
</dbReference>
<dbReference type="EMBL" id="FOOT01000001">
    <property type="protein sequence ID" value="SFG03769.1"/>
    <property type="molecule type" value="Genomic_DNA"/>
</dbReference>
<evidence type="ECO:0000259" key="5">
    <source>
        <dbReference type="Pfam" id="PF17162"/>
    </source>
</evidence>
<dbReference type="Pfam" id="PF17148">
    <property type="entry name" value="DUF5117"/>
    <property type="match status" value="1"/>
</dbReference>
<keyword evidence="2" id="KW-0732">Signal</keyword>
<dbReference type="STRING" id="1436961.SAMN05421739_101751"/>
<evidence type="ECO:0000259" key="3">
    <source>
        <dbReference type="Pfam" id="PF16313"/>
    </source>
</evidence>
<accession>A0A1I2NLX5</accession>
<dbReference type="PANTHER" id="PTHR38478:SF1">
    <property type="entry name" value="ZINC DEPENDENT METALLOPROTEASE DOMAIN LIPOPROTEIN"/>
    <property type="match status" value="1"/>
</dbReference>
<reference evidence="7" key="1">
    <citation type="submission" date="2016-10" db="EMBL/GenBank/DDBJ databases">
        <authorList>
            <person name="Varghese N."/>
            <person name="Submissions S."/>
        </authorList>
    </citation>
    <scope>NUCLEOTIDE SEQUENCE [LARGE SCALE GENOMIC DNA]</scope>
    <source>
        <strain evidence="7">LP51</strain>
    </source>
</reference>
<evidence type="ECO:0000313" key="6">
    <source>
        <dbReference type="EMBL" id="SFG03769.1"/>
    </source>
</evidence>
<sequence>MTSPFLRTLWLVLVLPLLSASMALAQALPTITLFTKDMRKFPGYFTFYYDRETDKVWLEVDKVNQEFLYVNSLPSGLGSNDIGLDRGQLGGQRVVYFEKIGTKVMLVQPNLAYRAITDNKNEARAVDESFAKSILWGFKAHAVEGNSVLVDATDFLLSDAHDVIGSIKRTKQGTYKLDPTRSAIYLPRTKNFPENTEFEATLTFTGGDDAGRYVREVTPDVQAITLRQHHSFIQLPDNKYKPRAADPRAGYFGISFFDYATPVDEHIEKRYIARHRLQKKDPSARVSEAVKPIVYYVDNGAPEPIRTALLDGARWWNQAFEAAGYKDAFRVEVLPDGADPMDVRYNIIQWVHRSTRGWSYGASVVDPRTGEIIKGHVSLGSLRVRQDYLIAEGLLAPYKDSNKENKQMMDMALARIRQLSAHELGHTLGIMHNYAANNNASVMDYPHPQVKLDRAGNIDLSQAYGTSIGEWDKVAVAYGYQDFPAGTDEQKALNDILAKGREKGLQFITDRDARSPGGSHPDAHLWDNGTHAADELLHVLKVREKALQNFSEHNIKPGTPMSALEDVLVPIYNFHRYQTEAAAKMVGGVYYNYTVRGDGQKATAVLAKREQQKALDALLKTISPEVLTLPEPVITMIPPRAPGLRNNRELFERRTGVTFDPLAAAEASATFTISLLLHPERASRLVELGARSNSLSLQDVIGQLMDNTWKSKRKDGMEGLIQMQTEQIVLTHLLDLSQNENASYQARALATATLKDLNNYLGHRYNLNPQDTYQSHITFALERLTRPVTVEVKPGKTLDLPPGAPIGSGEYMRCE</sequence>
<dbReference type="Pfam" id="PF17162">
    <property type="entry name" value="DUF5118"/>
    <property type="match status" value="1"/>
</dbReference>
<feature type="domain" description="EcxA zinc-binding" evidence="3">
    <location>
        <begin position="405"/>
        <end position="714"/>
    </location>
</feature>
<dbReference type="RefSeq" id="WP_092099120.1">
    <property type="nucleotide sequence ID" value="NZ_FOOT01000001.1"/>
</dbReference>
<dbReference type="Proteomes" id="UP000198724">
    <property type="component" value="Unassembled WGS sequence"/>
</dbReference>
<dbReference type="PANTHER" id="PTHR38478">
    <property type="entry name" value="PEPTIDASE M1A AND M12B"/>
    <property type="match status" value="1"/>
</dbReference>
<gene>
    <name evidence="6" type="ORF">SAMN05421739_101751</name>
</gene>
<dbReference type="Pfam" id="PF16313">
    <property type="entry name" value="DUF4953"/>
    <property type="match status" value="1"/>
</dbReference>
<evidence type="ECO:0000313" key="7">
    <source>
        <dbReference type="Proteomes" id="UP000198724"/>
    </source>
</evidence>
<name>A0A1I2NLX5_9BACT</name>
<proteinExistence type="predicted"/>
<feature type="signal peptide" evidence="2">
    <location>
        <begin position="1"/>
        <end position="25"/>
    </location>
</feature>
<dbReference type="AlphaFoldDB" id="A0A1I2NLX5"/>
<dbReference type="InterPro" id="IPR032534">
    <property type="entry name" value="EcxA_zinc-bd"/>
</dbReference>